<dbReference type="Pfam" id="PF00248">
    <property type="entry name" value="Aldo_ket_red"/>
    <property type="match status" value="1"/>
</dbReference>
<comment type="caution">
    <text evidence="5">The sequence shown here is derived from an EMBL/GenBank/DDBJ whole genome shotgun (WGS) entry which is preliminary data.</text>
</comment>
<dbReference type="PROSITE" id="PS00062">
    <property type="entry name" value="ALDOKETO_REDUCTASE_2"/>
    <property type="match status" value="1"/>
</dbReference>
<protein>
    <submittedName>
        <fullName evidence="5">Putative aldose reductase-like</fullName>
    </submittedName>
</protein>
<gene>
    <name evidence="5" type="ORF">BSL78_20433</name>
</gene>
<dbReference type="OrthoDB" id="416253at2759"/>
<evidence type="ECO:0000256" key="1">
    <source>
        <dbReference type="ARBA" id="ARBA00007905"/>
    </source>
</evidence>
<keyword evidence="2" id="KW-0521">NADP</keyword>
<dbReference type="Gene3D" id="3.20.20.100">
    <property type="entry name" value="NADP-dependent oxidoreductase domain"/>
    <property type="match status" value="1"/>
</dbReference>
<name>A0A2G8K436_STIJA</name>
<dbReference type="SUPFAM" id="SSF51430">
    <property type="entry name" value="NAD(P)-linked oxidoreductase"/>
    <property type="match status" value="1"/>
</dbReference>
<dbReference type="InterPro" id="IPR036812">
    <property type="entry name" value="NAD(P)_OxRdtase_dom_sf"/>
</dbReference>
<evidence type="ECO:0000256" key="2">
    <source>
        <dbReference type="ARBA" id="ARBA00022857"/>
    </source>
</evidence>
<dbReference type="PRINTS" id="PR00069">
    <property type="entry name" value="ALDKETRDTASE"/>
</dbReference>
<evidence type="ECO:0000256" key="3">
    <source>
        <dbReference type="ARBA" id="ARBA00023002"/>
    </source>
</evidence>
<dbReference type="EMBL" id="MRZV01000910">
    <property type="protein sequence ID" value="PIK42709.1"/>
    <property type="molecule type" value="Genomic_DNA"/>
</dbReference>
<keyword evidence="6" id="KW-1185">Reference proteome</keyword>
<dbReference type="PROSITE" id="PS00063">
    <property type="entry name" value="ALDOKETO_REDUCTASE_3"/>
    <property type="match status" value="1"/>
</dbReference>
<accession>A0A2G8K436</accession>
<dbReference type="InterPro" id="IPR020471">
    <property type="entry name" value="AKR"/>
</dbReference>
<evidence type="ECO:0000313" key="6">
    <source>
        <dbReference type="Proteomes" id="UP000230750"/>
    </source>
</evidence>
<sequence length="383" mass="43138">MPNLLSDDGRNVRLPTGKLMPVLGLGTYTGDHADQVYNACVAALKSGYKLLDCAYAYGNEEEIGRAVKDCIKDGTIKRADLFITNKLWNTMHRPEDVRPACERSLKTMGLDYFDLYIIHWPFALAKPDDPNQFFKLDDEGKKIMENVPIVDTWKAMETLVDAGLCKAIGLSNFNISQMERIRAIAKHPISNNQVEVQLYLSQVEMLQYCTKNNITMTAYSPLYAPRRVWQKEGDPPPLLDNETIIAIGKKYGKSPAQVMLRFQAQRGIAIVPKSFTPSRIKANIDIFDFKLEDEDMKTLHGFNKDHRSIGGFAFEGVKSTKTYSISGFDVEAMNGFTSGVSMVTFTIEVLPKIRKSHRAGYKVAPTIRLDKQNCLNISVRNYA</sequence>
<dbReference type="PANTHER" id="PTHR11732">
    <property type="entry name" value="ALDO/KETO REDUCTASE"/>
    <property type="match status" value="1"/>
</dbReference>
<organism evidence="5 6">
    <name type="scientific">Stichopus japonicus</name>
    <name type="common">Sea cucumber</name>
    <dbReference type="NCBI Taxonomy" id="307972"/>
    <lineage>
        <taxon>Eukaryota</taxon>
        <taxon>Metazoa</taxon>
        <taxon>Echinodermata</taxon>
        <taxon>Eleutherozoa</taxon>
        <taxon>Echinozoa</taxon>
        <taxon>Holothuroidea</taxon>
        <taxon>Aspidochirotacea</taxon>
        <taxon>Aspidochirotida</taxon>
        <taxon>Stichopodidae</taxon>
        <taxon>Apostichopus</taxon>
    </lineage>
</organism>
<dbReference type="STRING" id="307972.A0A2G8K436"/>
<feature type="domain" description="NADP-dependent oxidoreductase" evidence="4">
    <location>
        <begin position="23"/>
        <end position="302"/>
    </location>
</feature>
<dbReference type="GO" id="GO:0016491">
    <property type="term" value="F:oxidoreductase activity"/>
    <property type="evidence" value="ECO:0007669"/>
    <property type="project" value="UniProtKB-KW"/>
</dbReference>
<dbReference type="InterPro" id="IPR018170">
    <property type="entry name" value="Aldo/ket_reductase_CS"/>
</dbReference>
<evidence type="ECO:0000313" key="5">
    <source>
        <dbReference type="EMBL" id="PIK42709.1"/>
    </source>
</evidence>
<dbReference type="Proteomes" id="UP000230750">
    <property type="component" value="Unassembled WGS sequence"/>
</dbReference>
<dbReference type="InterPro" id="IPR023210">
    <property type="entry name" value="NADP_OxRdtase_dom"/>
</dbReference>
<dbReference type="AlphaFoldDB" id="A0A2G8K436"/>
<reference evidence="5 6" key="1">
    <citation type="journal article" date="2017" name="PLoS Biol.">
        <title>The sea cucumber genome provides insights into morphological evolution and visceral regeneration.</title>
        <authorList>
            <person name="Zhang X."/>
            <person name="Sun L."/>
            <person name="Yuan J."/>
            <person name="Sun Y."/>
            <person name="Gao Y."/>
            <person name="Zhang L."/>
            <person name="Li S."/>
            <person name="Dai H."/>
            <person name="Hamel J.F."/>
            <person name="Liu C."/>
            <person name="Yu Y."/>
            <person name="Liu S."/>
            <person name="Lin W."/>
            <person name="Guo K."/>
            <person name="Jin S."/>
            <person name="Xu P."/>
            <person name="Storey K.B."/>
            <person name="Huan P."/>
            <person name="Zhang T."/>
            <person name="Zhou Y."/>
            <person name="Zhang J."/>
            <person name="Lin C."/>
            <person name="Li X."/>
            <person name="Xing L."/>
            <person name="Huo D."/>
            <person name="Sun M."/>
            <person name="Wang L."/>
            <person name="Mercier A."/>
            <person name="Li F."/>
            <person name="Yang H."/>
            <person name="Xiang J."/>
        </authorList>
    </citation>
    <scope>NUCLEOTIDE SEQUENCE [LARGE SCALE GENOMIC DNA]</scope>
    <source>
        <strain evidence="5">Shaxun</strain>
        <tissue evidence="5">Muscle</tissue>
    </source>
</reference>
<keyword evidence="3" id="KW-0560">Oxidoreductase</keyword>
<comment type="similarity">
    <text evidence="1">Belongs to the aldo/keto reductase family.</text>
</comment>
<dbReference type="FunFam" id="3.20.20.100:FF:000006">
    <property type="entry name" value="Aldo-keto reductase family 1 member A1"/>
    <property type="match status" value="1"/>
</dbReference>
<proteinExistence type="inferred from homology"/>
<evidence type="ECO:0000259" key="4">
    <source>
        <dbReference type="Pfam" id="PF00248"/>
    </source>
</evidence>